<accession>A0A804IEX8</accession>
<evidence type="ECO:0000313" key="1">
    <source>
        <dbReference type="EnsemblPlants" id="Ma03_p22060.1"/>
    </source>
</evidence>
<dbReference type="Proteomes" id="UP000012960">
    <property type="component" value="Unplaced"/>
</dbReference>
<dbReference type="PANTHER" id="PTHR32011">
    <property type="entry name" value="OS08G0472400 PROTEIN"/>
    <property type="match status" value="1"/>
</dbReference>
<keyword evidence="2" id="KW-1185">Reference proteome</keyword>
<dbReference type="PANTHER" id="PTHR32011:SF2">
    <property type="entry name" value="OS08G0472400 PROTEIN"/>
    <property type="match status" value="1"/>
</dbReference>
<proteinExistence type="predicted"/>
<dbReference type="AlphaFoldDB" id="A0A804IEX8"/>
<organism evidence="1 2">
    <name type="scientific">Musa acuminata subsp. malaccensis</name>
    <name type="common">Wild banana</name>
    <name type="synonym">Musa malaccensis</name>
    <dbReference type="NCBI Taxonomy" id="214687"/>
    <lineage>
        <taxon>Eukaryota</taxon>
        <taxon>Viridiplantae</taxon>
        <taxon>Streptophyta</taxon>
        <taxon>Embryophyta</taxon>
        <taxon>Tracheophyta</taxon>
        <taxon>Spermatophyta</taxon>
        <taxon>Magnoliopsida</taxon>
        <taxon>Liliopsida</taxon>
        <taxon>Zingiberales</taxon>
        <taxon>Musaceae</taxon>
        <taxon>Musa</taxon>
    </lineage>
</organism>
<dbReference type="InParanoid" id="A0A804IEX8"/>
<protein>
    <submittedName>
        <fullName evidence="1">Uncharacterized protein</fullName>
    </submittedName>
</protein>
<dbReference type="Gramene" id="Ma03_t22060.1">
    <property type="protein sequence ID" value="Ma03_p22060.1"/>
    <property type="gene ID" value="Ma03_g22060"/>
</dbReference>
<reference evidence="1" key="1">
    <citation type="submission" date="2021-05" db="UniProtKB">
        <authorList>
            <consortium name="EnsemblPlants"/>
        </authorList>
    </citation>
    <scope>IDENTIFICATION</scope>
    <source>
        <strain evidence="1">subsp. malaccensis</strain>
    </source>
</reference>
<sequence length="88" mass="9433">MVEVTAATGFCDGRGDAAAVDGQVVLDALLLKAVRCSDSLRRAGWSSEEVSDLLGFDLRPEQRRRPPLKLPPEIAVKIGKLAEAVSRS</sequence>
<dbReference type="EnsemblPlants" id="Ma03_t22060.1">
    <property type="protein sequence ID" value="Ma03_p22060.1"/>
    <property type="gene ID" value="Ma03_g22060"/>
</dbReference>
<name>A0A804IEX8_MUSAM</name>
<evidence type="ECO:0000313" key="2">
    <source>
        <dbReference type="Proteomes" id="UP000012960"/>
    </source>
</evidence>